<organism evidence="2">
    <name type="scientific">marine sediment metagenome</name>
    <dbReference type="NCBI Taxonomy" id="412755"/>
    <lineage>
        <taxon>unclassified sequences</taxon>
        <taxon>metagenomes</taxon>
        <taxon>ecological metagenomes</taxon>
    </lineage>
</organism>
<protein>
    <submittedName>
        <fullName evidence="2">Uncharacterized protein</fullName>
    </submittedName>
</protein>
<evidence type="ECO:0000256" key="1">
    <source>
        <dbReference type="SAM" id="Phobius"/>
    </source>
</evidence>
<proteinExistence type="predicted"/>
<keyword evidence="1" id="KW-0472">Membrane</keyword>
<accession>X1B2M6</accession>
<evidence type="ECO:0000313" key="2">
    <source>
        <dbReference type="EMBL" id="GAG78483.1"/>
    </source>
</evidence>
<keyword evidence="1" id="KW-1133">Transmembrane helix</keyword>
<feature type="transmembrane region" description="Helical" evidence="1">
    <location>
        <begin position="46"/>
        <end position="66"/>
    </location>
</feature>
<reference evidence="2" key="1">
    <citation type="journal article" date="2014" name="Front. Microbiol.">
        <title>High frequency of phylogenetically diverse reductive dehalogenase-homologous genes in deep subseafloor sedimentary metagenomes.</title>
        <authorList>
            <person name="Kawai M."/>
            <person name="Futagami T."/>
            <person name="Toyoda A."/>
            <person name="Takaki Y."/>
            <person name="Nishi S."/>
            <person name="Hori S."/>
            <person name="Arai W."/>
            <person name="Tsubouchi T."/>
            <person name="Morono Y."/>
            <person name="Uchiyama I."/>
            <person name="Ito T."/>
            <person name="Fujiyama A."/>
            <person name="Inagaki F."/>
            <person name="Takami H."/>
        </authorList>
    </citation>
    <scope>NUCLEOTIDE SEQUENCE</scope>
    <source>
        <strain evidence="2">Expedition CK06-06</strain>
    </source>
</reference>
<comment type="caution">
    <text evidence="2">The sequence shown here is derived from an EMBL/GenBank/DDBJ whole genome shotgun (WGS) entry which is preliminary data.</text>
</comment>
<sequence>MTEKELDDLKEIAIAKIKAAYNRSVDLEATHSVLWDKSDKNRKIKLIITLIVSLISTSSLIFTMALS</sequence>
<feature type="non-terminal residue" evidence="2">
    <location>
        <position position="67"/>
    </location>
</feature>
<gene>
    <name evidence="2" type="ORF">S01H4_23507</name>
</gene>
<dbReference type="EMBL" id="BART01010916">
    <property type="protein sequence ID" value="GAG78483.1"/>
    <property type="molecule type" value="Genomic_DNA"/>
</dbReference>
<keyword evidence="1" id="KW-0812">Transmembrane</keyword>
<name>X1B2M6_9ZZZZ</name>
<dbReference type="AlphaFoldDB" id="X1B2M6"/>